<reference evidence="1 2" key="1">
    <citation type="submission" date="2018-03" db="EMBL/GenBank/DDBJ databases">
        <title>Mesoflavibacter sp. HG37 and Mesoflavibacter sp. HG96 sp.nov., two marine bacteria isolated from seawater of Western Pacific Ocean.</title>
        <authorList>
            <person name="Cheng H."/>
            <person name="Wu Y.-H."/>
            <person name="Guo L.-L."/>
            <person name="Xu X.-W."/>
        </authorList>
    </citation>
    <scope>NUCLEOTIDE SEQUENCE [LARGE SCALE GENOMIC DNA]</scope>
    <source>
        <strain evidence="1 2">KCTC 32269</strain>
    </source>
</reference>
<sequence length="1144" mass="129503">MKQLLLISLLFFSGFVFSQNGTLVGKKIIKVADSVQIEPFSIRANGFKVETKTGQVLDSTFYVLNPETGRLKFIAPIEEDSLVITYKKYPEFLTRIYKGLDKNLIVEANTNQQKLYQLRQPNQQTEFRPFDGLTTSGSIARGVTVGNNQNSVLNSELDLQITGKLSEKVSLRASIQDANAPLQESGYSQRLDEFDQVFIELYSDKWAVRAGDIDLINDTSYFSKFTKRVQGLLVSADLGNEETSTNVFGAGALVRGQFSSFQITGEEGNQGPYKLQGNNGELFVLIVSGSETVYVNGIALKRGESEDYIIDYNAGEIIFNSTYPITSEMRITVDFQFSERNYSRIVAYGGGAYKTEKLTINASVYSENDSKNNPLQQNLNEEQVEVLSNAGDDRSLMVANSEVAETFNENRILYRKEVVGTEIIYIFSNNPDDELFSVRFTNVGDGNGNYVLANTNAITNIYEYVPPVGGVPQGEFEPIVQLVAPTKLQIGIVNGLYRPNNKTEAQFELAVSKNDLNLFSDLDDENNNGAAGKLRIKRAIVKNDSLWTINAIADLDIIEQNFKTIQRLYRAEFNRDWNLDVETLNPTINLGNQTLFTLGLEALNFKKGFVNYSFDYLNYKEAFTGTKHNINASYKLDKLAISTNNSLLNTNEINAESSFFRTYNNAIYDLNKLWLGARFSSEENKKRRKNDGQFTALTQRFVAYEAYTGVGDSTKVFAQLGYKYRVNDSITNFKLDRVNSSNTYYLNSKLIQNDRTNLGLFVNYRTLSFTNPEIKTETSLNSRLQYNQKLFKNFVQSNTIFETNSGSLPQQDFTYVEVDPGQGVYIWIDYNNNGIQELEEFEVAQFQDQGTYIRVLLPNQVFIKTHQNRLSQTLTLNPLDWINSESATKKFLSHFYNQSSYLVDRKTRKVGNNFSLNPFDTGGEDPLGLQLSFRNTIFYNRGKQKYTTSYTYQSNKATNTLSFGKIESELESHQVNFSHKFQESWLFTLENTLANTTSSSENFSSKDFNIDSQAVFPKISYLVGANTHFDLFYQFLSKENSIGNLETLKQHKYGVSFGLTGKDVTKGSINGELNFINNTFEGDSNSPVGYQLLEGLQPGKNLTWNLIAQKKLTKYLDLNLSYFGRKTETSNTIHTGNIQLKAYF</sequence>
<name>A0A2T1NCM8_9FLAO</name>
<dbReference type="Proteomes" id="UP000238426">
    <property type="component" value="Unassembled WGS sequence"/>
</dbReference>
<organism evidence="1 2">
    <name type="scientific">Aurantibacter aestuarii</name>
    <dbReference type="NCBI Taxonomy" id="1266046"/>
    <lineage>
        <taxon>Bacteria</taxon>
        <taxon>Pseudomonadati</taxon>
        <taxon>Bacteroidota</taxon>
        <taxon>Flavobacteriia</taxon>
        <taxon>Flavobacteriales</taxon>
        <taxon>Flavobacteriaceae</taxon>
        <taxon>Aurantibacter</taxon>
    </lineage>
</organism>
<dbReference type="EMBL" id="PXOQ01000007">
    <property type="protein sequence ID" value="PSG90167.1"/>
    <property type="molecule type" value="Genomic_DNA"/>
</dbReference>
<comment type="caution">
    <text evidence="1">The sequence shown here is derived from an EMBL/GenBank/DDBJ whole genome shotgun (WGS) entry which is preliminary data.</text>
</comment>
<gene>
    <name evidence="1" type="ORF">C7H52_02505</name>
</gene>
<evidence type="ECO:0000313" key="1">
    <source>
        <dbReference type="EMBL" id="PSG90167.1"/>
    </source>
</evidence>
<dbReference type="AlphaFoldDB" id="A0A2T1NCM8"/>
<keyword evidence="2" id="KW-1185">Reference proteome</keyword>
<protein>
    <submittedName>
        <fullName evidence="1">Uncharacterized protein</fullName>
    </submittedName>
</protein>
<evidence type="ECO:0000313" key="2">
    <source>
        <dbReference type="Proteomes" id="UP000238426"/>
    </source>
</evidence>
<proteinExistence type="predicted"/>
<accession>A0A2T1NCM8</accession>
<dbReference type="RefSeq" id="WP_106462308.1">
    <property type="nucleotide sequence ID" value="NZ_PXOQ01000007.1"/>
</dbReference>
<dbReference type="OrthoDB" id="9815802at2"/>